<feature type="transmembrane region" description="Helical" evidence="1">
    <location>
        <begin position="37"/>
        <end position="55"/>
    </location>
</feature>
<keyword evidence="1" id="KW-0472">Membrane</keyword>
<dbReference type="Proteomes" id="UP000199541">
    <property type="component" value="Unassembled WGS sequence"/>
</dbReference>
<organism evidence="3 6">
    <name type="scientific">Allgaiera indica</name>
    <dbReference type="NCBI Taxonomy" id="765699"/>
    <lineage>
        <taxon>Bacteria</taxon>
        <taxon>Pseudomonadati</taxon>
        <taxon>Pseudomonadota</taxon>
        <taxon>Alphaproteobacteria</taxon>
        <taxon>Rhodobacterales</taxon>
        <taxon>Paracoccaceae</taxon>
        <taxon>Allgaiera</taxon>
    </lineage>
</organism>
<feature type="transmembrane region" description="Helical" evidence="1">
    <location>
        <begin position="61"/>
        <end position="82"/>
    </location>
</feature>
<dbReference type="Pfam" id="PF01478">
    <property type="entry name" value="Peptidase_A24"/>
    <property type="match status" value="1"/>
</dbReference>
<evidence type="ECO:0000313" key="6">
    <source>
        <dbReference type="Proteomes" id="UP000634647"/>
    </source>
</evidence>
<reference evidence="3" key="1">
    <citation type="journal article" date="2014" name="Int. J. Syst. Evol. Microbiol.">
        <title>Complete genome sequence of Corynebacterium casei LMG S-19264T (=DSM 44701T), isolated from a smear-ripened cheese.</title>
        <authorList>
            <consortium name="US DOE Joint Genome Institute (JGI-PGF)"/>
            <person name="Walter F."/>
            <person name="Albersmeier A."/>
            <person name="Kalinowski J."/>
            <person name="Ruckert C."/>
        </authorList>
    </citation>
    <scope>NUCLEOTIDE SEQUENCE</scope>
    <source>
        <strain evidence="3">CGMCC 1.10859</strain>
    </source>
</reference>
<dbReference type="RefSeq" id="WP_035837816.1">
    <property type="nucleotide sequence ID" value="NZ_BNAB01000018.1"/>
</dbReference>
<feature type="domain" description="Prepilin type IV endopeptidase peptidase" evidence="2">
    <location>
        <begin position="21"/>
        <end position="115"/>
    </location>
</feature>
<dbReference type="EMBL" id="BNAB01000018">
    <property type="protein sequence ID" value="GHE04699.1"/>
    <property type="molecule type" value="Genomic_DNA"/>
</dbReference>
<gene>
    <name evidence="3" type="ORF">GCM10008024_32790</name>
    <name evidence="4" type="ORF">SAMN05444006_11721</name>
</gene>
<dbReference type="GO" id="GO:0016020">
    <property type="term" value="C:membrane"/>
    <property type="evidence" value="ECO:0007669"/>
    <property type="project" value="InterPro"/>
</dbReference>
<feature type="transmembrane region" description="Helical" evidence="1">
    <location>
        <begin position="6"/>
        <end position="25"/>
    </location>
</feature>
<feature type="transmembrane region" description="Helical" evidence="1">
    <location>
        <begin position="143"/>
        <end position="163"/>
    </location>
</feature>
<keyword evidence="1" id="KW-1133">Transmembrane helix</keyword>
<evidence type="ECO:0000313" key="5">
    <source>
        <dbReference type="Proteomes" id="UP000199541"/>
    </source>
</evidence>
<proteinExistence type="predicted"/>
<feature type="transmembrane region" description="Helical" evidence="1">
    <location>
        <begin position="103"/>
        <end position="123"/>
    </location>
</feature>
<reference evidence="3" key="3">
    <citation type="submission" date="2023-06" db="EMBL/GenBank/DDBJ databases">
        <authorList>
            <person name="Sun Q."/>
            <person name="Zhou Y."/>
        </authorList>
    </citation>
    <scope>NUCLEOTIDE SEQUENCE</scope>
    <source>
        <strain evidence="3">CGMCC 1.10859</strain>
    </source>
</reference>
<evidence type="ECO:0000256" key="1">
    <source>
        <dbReference type="SAM" id="Phobius"/>
    </source>
</evidence>
<name>A0AAN4UTR7_9RHOB</name>
<evidence type="ECO:0000313" key="4">
    <source>
        <dbReference type="EMBL" id="SDX47068.1"/>
    </source>
</evidence>
<dbReference type="Gene3D" id="1.20.120.1220">
    <property type="match status" value="1"/>
</dbReference>
<keyword evidence="1" id="KW-0812">Transmembrane</keyword>
<dbReference type="AlphaFoldDB" id="A0AAN4UTR7"/>
<protein>
    <submittedName>
        <fullName evidence="3">Membrane protein</fullName>
    </submittedName>
    <submittedName>
        <fullName evidence="4">Prepilin peptidase CpaA</fullName>
    </submittedName>
</protein>
<dbReference type="EMBL" id="FNOB01000017">
    <property type="protein sequence ID" value="SDX47068.1"/>
    <property type="molecule type" value="Genomic_DNA"/>
</dbReference>
<dbReference type="InterPro" id="IPR000045">
    <property type="entry name" value="Prepilin_IV_endopep_pep"/>
</dbReference>
<keyword evidence="5" id="KW-1185">Reference proteome</keyword>
<sequence length="165" mass="18052">MLHLTSHAAMWFLIPVVPIGVWVAWSDMKFMKIPNQAVLALTLVFALLGPFLMPIDRYLWQLAHLPLVLVVGFVLNLARAIGAGDAKFAAAMAPFFAVADLRLVLALAAAILLAAFAAHRLLGLIPAFRRATPDWQSWQRRDFPMGLALAGVLIFYLALAACYGI</sequence>
<accession>A0AAN4UTR7</accession>
<evidence type="ECO:0000259" key="2">
    <source>
        <dbReference type="Pfam" id="PF01478"/>
    </source>
</evidence>
<reference evidence="4 5" key="2">
    <citation type="submission" date="2016-10" db="EMBL/GenBank/DDBJ databases">
        <authorList>
            <person name="Varghese N."/>
            <person name="Submissions S."/>
        </authorList>
    </citation>
    <scope>NUCLEOTIDE SEQUENCE [LARGE SCALE GENOMIC DNA]</scope>
    <source>
        <strain evidence="4 5">DSM 24802</strain>
    </source>
</reference>
<dbReference type="GO" id="GO:0004190">
    <property type="term" value="F:aspartic-type endopeptidase activity"/>
    <property type="evidence" value="ECO:0007669"/>
    <property type="project" value="InterPro"/>
</dbReference>
<comment type="caution">
    <text evidence="3">The sequence shown here is derived from an EMBL/GenBank/DDBJ whole genome shotgun (WGS) entry which is preliminary data.</text>
</comment>
<dbReference type="Proteomes" id="UP000634647">
    <property type="component" value="Unassembled WGS sequence"/>
</dbReference>
<evidence type="ECO:0000313" key="3">
    <source>
        <dbReference type="EMBL" id="GHE04699.1"/>
    </source>
</evidence>